<keyword evidence="1" id="KW-0812">Transmembrane</keyword>
<accession>A0A2G5UH29</accession>
<evidence type="ECO:0000313" key="3">
    <source>
        <dbReference type="Proteomes" id="UP000230233"/>
    </source>
</evidence>
<feature type="transmembrane region" description="Helical" evidence="1">
    <location>
        <begin position="269"/>
        <end position="290"/>
    </location>
</feature>
<gene>
    <name evidence="2" type="primary">Cni-srxa-10</name>
    <name evidence="2" type="synonym">Cnig_chr_III.g10725</name>
    <name evidence="2" type="ORF">B9Z55_010725</name>
</gene>
<comment type="caution">
    <text evidence="2">The sequence shown here is derived from an EMBL/GenBank/DDBJ whole genome shotgun (WGS) entry which is preliminary data.</text>
</comment>
<proteinExistence type="predicted"/>
<dbReference type="Gene3D" id="1.20.1070.10">
    <property type="entry name" value="Rhodopsin 7-helix transmembrane proteins"/>
    <property type="match status" value="1"/>
</dbReference>
<organism evidence="2 3">
    <name type="scientific">Caenorhabditis nigoni</name>
    <dbReference type="NCBI Taxonomy" id="1611254"/>
    <lineage>
        <taxon>Eukaryota</taxon>
        <taxon>Metazoa</taxon>
        <taxon>Ecdysozoa</taxon>
        <taxon>Nematoda</taxon>
        <taxon>Chromadorea</taxon>
        <taxon>Rhabditida</taxon>
        <taxon>Rhabditina</taxon>
        <taxon>Rhabditomorpha</taxon>
        <taxon>Rhabditoidea</taxon>
        <taxon>Rhabditidae</taxon>
        <taxon>Peloderinae</taxon>
        <taxon>Caenorhabditis</taxon>
    </lineage>
</organism>
<dbReference type="PANTHER" id="PTHR23018">
    <property type="entry name" value="SERPENTINE RECEPTOR, CLASS XA-RELATED"/>
    <property type="match status" value="1"/>
</dbReference>
<evidence type="ECO:0008006" key="4">
    <source>
        <dbReference type="Google" id="ProtNLM"/>
    </source>
</evidence>
<feature type="transmembrane region" description="Helical" evidence="1">
    <location>
        <begin position="310"/>
        <end position="330"/>
    </location>
</feature>
<dbReference type="AlphaFoldDB" id="A0A2G5UH29"/>
<keyword evidence="1" id="KW-0472">Membrane</keyword>
<name>A0A2G5UH29_9PELO</name>
<feature type="transmembrane region" description="Helical" evidence="1">
    <location>
        <begin position="207"/>
        <end position="229"/>
    </location>
</feature>
<evidence type="ECO:0000256" key="1">
    <source>
        <dbReference type="SAM" id="Phobius"/>
    </source>
</evidence>
<evidence type="ECO:0000313" key="2">
    <source>
        <dbReference type="EMBL" id="PIC38844.1"/>
    </source>
</evidence>
<sequence>MDMVVTPPHNQSQFSHPHLTESLIYFTSDMPVDPAVVKRISLWVYEAASAFNIFYCITLSLAIKTSKNKSLPATYIYNMAISNALLVMFGIAVYILPYYMSDKTYKMYRDTIGPQISVGVTFLYLHPMLTLILMTINRIAVVLSMQASKLFTANKIWFYTSLHMIANFVCLLIPYLSECQINYDQRAVGFMSECAPKRHPITTFSNYYSVFFPFVAFFFNVLVIINFKLQRSPTYAKIKRILRGGKEDQFATTMPSDVLKAKKKTERMLMIQAFITAFYLSVYELTSLVLRVAPEIFSSLSLDGKMAFTYFRLAQIPCHVFLVYFIFTPVTRKIYLDFLRQRVFCMKPAKKTIKVSTTSTSTKK</sequence>
<keyword evidence="3" id="KW-1185">Reference proteome</keyword>
<dbReference type="PANTHER" id="PTHR23018:SF3">
    <property type="entry name" value="SERPENTINE RECEPTOR CLASS XA 10"/>
    <property type="match status" value="1"/>
</dbReference>
<dbReference type="EMBL" id="PDUG01000003">
    <property type="protein sequence ID" value="PIC38844.1"/>
    <property type="molecule type" value="Genomic_DNA"/>
</dbReference>
<feature type="transmembrane region" description="Helical" evidence="1">
    <location>
        <begin position="40"/>
        <end position="63"/>
    </location>
</feature>
<dbReference type="Proteomes" id="UP000230233">
    <property type="component" value="Chromosome III"/>
</dbReference>
<reference evidence="3" key="1">
    <citation type="submission" date="2017-10" db="EMBL/GenBank/DDBJ databases">
        <title>Rapid genome shrinkage in a self-fertile nematode reveals novel sperm competition proteins.</title>
        <authorList>
            <person name="Yin D."/>
            <person name="Schwarz E.M."/>
            <person name="Thomas C.G."/>
            <person name="Felde R.L."/>
            <person name="Korf I.F."/>
            <person name="Cutter A.D."/>
            <person name="Schartner C.M."/>
            <person name="Ralston E.J."/>
            <person name="Meyer B.J."/>
            <person name="Haag E.S."/>
        </authorList>
    </citation>
    <scope>NUCLEOTIDE SEQUENCE [LARGE SCALE GENOMIC DNA]</scope>
    <source>
        <strain evidence="3">JU1422</strain>
    </source>
</reference>
<dbReference type="SUPFAM" id="SSF81321">
    <property type="entry name" value="Family A G protein-coupled receptor-like"/>
    <property type="match status" value="1"/>
</dbReference>
<feature type="transmembrane region" description="Helical" evidence="1">
    <location>
        <begin position="75"/>
        <end position="96"/>
    </location>
</feature>
<protein>
    <recommendedName>
        <fullName evidence="4">G-protein coupled receptors family 1 profile domain-containing protein</fullName>
    </recommendedName>
</protein>
<feature type="transmembrane region" description="Helical" evidence="1">
    <location>
        <begin position="156"/>
        <end position="176"/>
    </location>
</feature>
<dbReference type="OrthoDB" id="5823722at2759"/>
<dbReference type="InterPro" id="IPR005047">
    <property type="entry name" value="7TM_GPCR_serpentine_rcpt_Srxa"/>
</dbReference>
<keyword evidence="1" id="KW-1133">Transmembrane helix</keyword>
<dbReference type="Pfam" id="PF03383">
    <property type="entry name" value="Serpentine_r_xa"/>
    <property type="match status" value="1"/>
</dbReference>
<feature type="transmembrane region" description="Helical" evidence="1">
    <location>
        <begin position="116"/>
        <end position="136"/>
    </location>
</feature>
<dbReference type="STRING" id="1611254.A0A2G5UH29"/>